<dbReference type="Pfam" id="PF13692">
    <property type="entry name" value="Glyco_trans_1_4"/>
    <property type="match status" value="1"/>
</dbReference>
<accession>A0ABS1E3E6</accession>
<sequence length="352" mass="37634">MVLNLVAEFAEQGYPVDLVLLRDEGGHRERIPEGVQVTRIGASAALAVLPLARYLRRRRPSALLVAKERAGRAVARARALSGVSTRLVLRLGNTASASLANAPRLKRWWRLRALRTACRRADTVVAVSDGVAAEVAAVSGIAPERIRVVRNPVITPRLHQLAEAPVPHPWLGPQREAPVLMGIGRLRPQKDFATLVQAFAQVRRARACRLILLGEGPERGELERLAEALGVQADVLLPGFQSNPYRWLARADLFVLSSAWEGSPNVLTEALALGVPAVATDCPSGPRETLQAGRVGPLVPVGDAPALAQAIQATLDEPPAAAHLQEAVAAYRAELSAARYLELLIGDAPACG</sequence>
<dbReference type="SUPFAM" id="SSF53756">
    <property type="entry name" value="UDP-Glycosyltransferase/glycogen phosphorylase"/>
    <property type="match status" value="1"/>
</dbReference>
<evidence type="ECO:0000313" key="3">
    <source>
        <dbReference type="Proteomes" id="UP000738126"/>
    </source>
</evidence>
<gene>
    <name evidence="2" type="ORF">CKO13_01030</name>
</gene>
<dbReference type="Pfam" id="PF13579">
    <property type="entry name" value="Glyco_trans_4_4"/>
    <property type="match status" value="1"/>
</dbReference>
<dbReference type="InterPro" id="IPR028098">
    <property type="entry name" value="Glyco_trans_4-like_N"/>
</dbReference>
<keyword evidence="3" id="KW-1185">Reference proteome</keyword>
<evidence type="ECO:0000259" key="1">
    <source>
        <dbReference type="Pfam" id="PF13579"/>
    </source>
</evidence>
<organism evidence="2 3">
    <name type="scientific">Halorhodospira neutriphila</name>
    <dbReference type="NCBI Taxonomy" id="168379"/>
    <lineage>
        <taxon>Bacteria</taxon>
        <taxon>Pseudomonadati</taxon>
        <taxon>Pseudomonadota</taxon>
        <taxon>Gammaproteobacteria</taxon>
        <taxon>Chromatiales</taxon>
        <taxon>Ectothiorhodospiraceae</taxon>
        <taxon>Halorhodospira</taxon>
    </lineage>
</organism>
<dbReference type="GO" id="GO:0016740">
    <property type="term" value="F:transferase activity"/>
    <property type="evidence" value="ECO:0007669"/>
    <property type="project" value="UniProtKB-KW"/>
</dbReference>
<reference evidence="2 3" key="1">
    <citation type="journal article" date="2020" name="Microorganisms">
        <title>Osmotic Adaptation and Compatible Solute Biosynthesis of Phototrophic Bacteria as Revealed from Genome Analyses.</title>
        <authorList>
            <person name="Imhoff J.F."/>
            <person name="Rahn T."/>
            <person name="Kunzel S."/>
            <person name="Keller A."/>
            <person name="Neulinger S.C."/>
        </authorList>
    </citation>
    <scope>NUCLEOTIDE SEQUENCE [LARGE SCALE GENOMIC DNA]</scope>
    <source>
        <strain evidence="2 3">DSM 15116</strain>
    </source>
</reference>
<dbReference type="Proteomes" id="UP000738126">
    <property type="component" value="Unassembled WGS sequence"/>
</dbReference>
<dbReference type="CDD" id="cd03811">
    <property type="entry name" value="GT4_GT28_WabH-like"/>
    <property type="match status" value="1"/>
</dbReference>
<dbReference type="PANTHER" id="PTHR12526:SF635">
    <property type="entry name" value="GLYCOSYL TRANSFERASE GROUP 1"/>
    <property type="match status" value="1"/>
</dbReference>
<keyword evidence="2" id="KW-0808">Transferase</keyword>
<dbReference type="PANTHER" id="PTHR12526">
    <property type="entry name" value="GLYCOSYLTRANSFERASE"/>
    <property type="match status" value="1"/>
</dbReference>
<protein>
    <submittedName>
        <fullName evidence="2">Glycosyl transferase</fullName>
    </submittedName>
</protein>
<evidence type="ECO:0000313" key="2">
    <source>
        <dbReference type="EMBL" id="MBK1725632.1"/>
    </source>
</evidence>
<feature type="domain" description="Glycosyltransferase subfamily 4-like N-terminal" evidence="1">
    <location>
        <begin position="2"/>
        <end position="151"/>
    </location>
</feature>
<name>A0ABS1E3E6_9GAMM</name>
<comment type="caution">
    <text evidence="2">The sequence shown here is derived from an EMBL/GenBank/DDBJ whole genome shotgun (WGS) entry which is preliminary data.</text>
</comment>
<dbReference type="EMBL" id="NRSH01000005">
    <property type="protein sequence ID" value="MBK1725632.1"/>
    <property type="molecule type" value="Genomic_DNA"/>
</dbReference>
<proteinExistence type="predicted"/>
<dbReference type="Gene3D" id="3.40.50.2000">
    <property type="entry name" value="Glycogen Phosphorylase B"/>
    <property type="match status" value="2"/>
</dbReference>